<dbReference type="AlphaFoldDB" id="A0A5C7FIC2"/>
<sequence length="685" mass="76729">MNVSIKNTRRLALLVLALALSLSSMWGQRLLADTRLQITLDDGTDVVLFRADQTSNWYYLPPSETIRIAERENGDKEFLFIKFTTDDKVENGGAQGGLLHFLVVWGLEPDQTNELASKLKEVRSSRAKVAGPVEMQPREGTSFALTSATLLDKDLTRTLVISGVAPVMEGGRAAIAARLDKNGAQLLEAAMKKNRGATDFSVEFYYDFTTVVSAADATYKYNLDIKQSQGDAMVYDLIKKELDNEPELYDQAIALYDKNKTEMPKGCEVADGLQNLMAGLQAIDIVAGNTSGGGTGSAFEYGTSESMMRKMYDFFRQKEVVTVEWSSSIADERVDAVQDAFFQMFLQDAAEPTMPEYMSLNSNPGQQIEMGDDAVKNSAQGGYRFQSCTQLKTRRKVSKEISLKKFELPVTKPYPMVYNLPGGFPVREVNLNDPFFQHRDINFIVDVEAMDIFDQEINYVTVNVRKRRSGTEDFTDAATISPAVMKDKGRLAIITYARNGDGNTETYEYQAKWSLRGGEVYPENPKWLKGNWQAVTLQAPIRPRDIEFEGDLEELREAGITRATLQLRYLKYGKETETNIPLTVSKNEPLVTGRIFTDREQTGYAYRFIINHKEQGKLATEWEAKINDDYVYASVPEELREKDTAWLQAAKDAANVLLQPGPDGTIKPGEGILGKFKEILNLIGE</sequence>
<evidence type="ECO:0000313" key="2">
    <source>
        <dbReference type="Proteomes" id="UP000321907"/>
    </source>
</evidence>
<accession>A0A5C7FIC2</accession>
<proteinExistence type="predicted"/>
<reference evidence="1 2" key="1">
    <citation type="submission" date="2019-08" db="EMBL/GenBank/DDBJ databases">
        <title>Lewinella sp. strain SSH13 Genome sequencing and assembly.</title>
        <authorList>
            <person name="Kim I."/>
        </authorList>
    </citation>
    <scope>NUCLEOTIDE SEQUENCE [LARGE SCALE GENOMIC DNA]</scope>
    <source>
        <strain evidence="1 2">SSH13</strain>
    </source>
</reference>
<dbReference type="OrthoDB" id="1182264at2"/>
<comment type="caution">
    <text evidence="1">The sequence shown here is derived from an EMBL/GenBank/DDBJ whole genome shotgun (WGS) entry which is preliminary data.</text>
</comment>
<evidence type="ECO:0000313" key="1">
    <source>
        <dbReference type="EMBL" id="TXF90276.1"/>
    </source>
</evidence>
<dbReference type="RefSeq" id="WP_147930033.1">
    <property type="nucleotide sequence ID" value="NZ_VOXD01000008.1"/>
</dbReference>
<gene>
    <name evidence="1" type="ORF">FUA23_07085</name>
</gene>
<dbReference type="Proteomes" id="UP000321907">
    <property type="component" value="Unassembled WGS sequence"/>
</dbReference>
<organism evidence="1 2">
    <name type="scientific">Neolewinella aurantiaca</name>
    <dbReference type="NCBI Taxonomy" id="2602767"/>
    <lineage>
        <taxon>Bacteria</taxon>
        <taxon>Pseudomonadati</taxon>
        <taxon>Bacteroidota</taxon>
        <taxon>Saprospiria</taxon>
        <taxon>Saprospirales</taxon>
        <taxon>Lewinellaceae</taxon>
        <taxon>Neolewinella</taxon>
    </lineage>
</organism>
<keyword evidence="2" id="KW-1185">Reference proteome</keyword>
<protein>
    <submittedName>
        <fullName evidence="1">Uncharacterized protein</fullName>
    </submittedName>
</protein>
<name>A0A5C7FIC2_9BACT</name>
<dbReference type="EMBL" id="VOXD01000008">
    <property type="protein sequence ID" value="TXF90276.1"/>
    <property type="molecule type" value="Genomic_DNA"/>
</dbReference>